<dbReference type="Proteomes" id="UP001550378">
    <property type="component" value="Unassembled WGS sequence"/>
</dbReference>
<reference evidence="1 2" key="1">
    <citation type="submission" date="2024-06" db="EMBL/GenBank/DDBJ databases">
        <title>The Natural Products Discovery Center: Release of the First 8490 Sequenced Strains for Exploring Actinobacteria Biosynthetic Diversity.</title>
        <authorList>
            <person name="Kalkreuter E."/>
            <person name="Kautsar S.A."/>
            <person name="Yang D."/>
            <person name="Bader C.D."/>
            <person name="Teijaro C.N."/>
            <person name="Fluegel L."/>
            <person name="Davis C.M."/>
            <person name="Simpson J.R."/>
            <person name="Lauterbach L."/>
            <person name="Steele A.D."/>
            <person name="Gui C."/>
            <person name="Meng S."/>
            <person name="Li G."/>
            <person name="Viehrig K."/>
            <person name="Ye F."/>
            <person name="Su P."/>
            <person name="Kiefer A.F."/>
            <person name="Nichols A."/>
            <person name="Cepeda A.J."/>
            <person name="Yan W."/>
            <person name="Fan B."/>
            <person name="Jiang Y."/>
            <person name="Adhikari A."/>
            <person name="Zheng C.-J."/>
            <person name="Schuster L."/>
            <person name="Cowan T.M."/>
            <person name="Smanski M.J."/>
            <person name="Chevrette M.G."/>
            <person name="De Carvalho L.P.S."/>
            <person name="Shen B."/>
        </authorList>
    </citation>
    <scope>NUCLEOTIDE SEQUENCE [LARGE SCALE GENOMIC DNA]</scope>
    <source>
        <strain evidence="1 2">NPDC006337</strain>
    </source>
</reference>
<protein>
    <submittedName>
        <fullName evidence="1">Uncharacterized protein</fullName>
    </submittedName>
</protein>
<comment type="caution">
    <text evidence="1">The sequence shown here is derived from an EMBL/GenBank/DDBJ whole genome shotgun (WGS) entry which is preliminary data.</text>
</comment>
<dbReference type="EMBL" id="JBEXZR010000006">
    <property type="protein sequence ID" value="MEU0707746.1"/>
    <property type="molecule type" value="Genomic_DNA"/>
</dbReference>
<name>A0ABV2W4X0_9ACTN</name>
<evidence type="ECO:0000313" key="2">
    <source>
        <dbReference type="Proteomes" id="UP001550378"/>
    </source>
</evidence>
<gene>
    <name evidence="1" type="ORF">ABZ508_10290</name>
</gene>
<sequence>MDTMHPDTHAQQHWYLATLGHKALVRELASLGLPASAATHDPLSLAGRCLIADPIGYPEAHRAAELVLAPLHTAQTFTATVTDEDNALEHTGVVPVLEERQAGAVTGWYAELLLFEHSTRLNKAAYRLSRMPGDPTWIIDSDFLPSGHPGMLRPFGSRRPGSGKRTLLPPFVAELDRLIAQGPGSAA</sequence>
<proteinExistence type="predicted"/>
<organism evidence="1 2">
    <name type="scientific">Streptomyces lavendulocolor</name>
    <dbReference type="NCBI Taxonomy" id="67316"/>
    <lineage>
        <taxon>Bacteria</taxon>
        <taxon>Bacillati</taxon>
        <taxon>Actinomycetota</taxon>
        <taxon>Actinomycetes</taxon>
        <taxon>Kitasatosporales</taxon>
        <taxon>Streptomycetaceae</taxon>
        <taxon>Streptomyces</taxon>
    </lineage>
</organism>
<dbReference type="RefSeq" id="WP_356577739.1">
    <property type="nucleotide sequence ID" value="NZ_JBEXZO010000025.1"/>
</dbReference>
<accession>A0ABV2W4X0</accession>
<evidence type="ECO:0000313" key="1">
    <source>
        <dbReference type="EMBL" id="MEU0707746.1"/>
    </source>
</evidence>
<keyword evidence="2" id="KW-1185">Reference proteome</keyword>